<organism evidence="4 5">
    <name type="scientific">Glaciecola punicea ACAM 611</name>
    <dbReference type="NCBI Taxonomy" id="1121923"/>
    <lineage>
        <taxon>Bacteria</taxon>
        <taxon>Pseudomonadati</taxon>
        <taxon>Pseudomonadota</taxon>
        <taxon>Gammaproteobacteria</taxon>
        <taxon>Alteromonadales</taxon>
        <taxon>Alteromonadaceae</taxon>
        <taxon>Glaciecola</taxon>
    </lineage>
</organism>
<dbReference type="RefSeq" id="WP_006006790.1">
    <property type="nucleotide sequence ID" value="NZ_BAET01000030.1"/>
</dbReference>
<proteinExistence type="predicted"/>
<evidence type="ECO:0000259" key="3">
    <source>
        <dbReference type="Pfam" id="PF00512"/>
    </source>
</evidence>
<name>H5TE12_9ALTE</name>
<dbReference type="AlphaFoldDB" id="H5TE12"/>
<accession>H5TE12</accession>
<gene>
    <name evidence="4" type="ORF">GPUN_2424</name>
</gene>
<evidence type="ECO:0000256" key="1">
    <source>
        <dbReference type="ARBA" id="ARBA00000085"/>
    </source>
</evidence>
<protein>
    <recommendedName>
        <fullName evidence="2">histidine kinase</fullName>
        <ecNumber evidence="2">2.7.13.3</ecNumber>
    </recommendedName>
</protein>
<comment type="caution">
    <text evidence="4">The sequence shown here is derived from an EMBL/GenBank/DDBJ whole genome shotgun (WGS) entry which is preliminary data.</text>
</comment>
<keyword evidence="5" id="KW-1185">Reference proteome</keyword>
<evidence type="ECO:0000256" key="2">
    <source>
        <dbReference type="ARBA" id="ARBA00012438"/>
    </source>
</evidence>
<dbReference type="EMBL" id="BAET01000030">
    <property type="protein sequence ID" value="GAB56539.1"/>
    <property type="molecule type" value="Genomic_DNA"/>
</dbReference>
<evidence type="ECO:0000313" key="5">
    <source>
        <dbReference type="Proteomes" id="UP000053586"/>
    </source>
</evidence>
<dbReference type="EC" id="2.7.13.3" evidence="2"/>
<feature type="domain" description="Signal transduction histidine kinase dimerisation/phosphoacceptor" evidence="3">
    <location>
        <begin position="8"/>
        <end position="59"/>
    </location>
</feature>
<reference evidence="4 5" key="2">
    <citation type="journal article" date="2017" name="Antonie Van Leeuwenhoek">
        <title>Rhizobium rhizosphaerae sp. nov., a novel species isolated from rice rhizosphere.</title>
        <authorList>
            <person name="Zhao J.J."/>
            <person name="Zhang J."/>
            <person name="Zhang R.J."/>
            <person name="Zhang C.W."/>
            <person name="Yin H.Q."/>
            <person name="Zhang X.X."/>
        </authorList>
    </citation>
    <scope>NUCLEOTIDE SEQUENCE [LARGE SCALE GENOMIC DNA]</scope>
    <source>
        <strain evidence="4 5">ACAM 611</strain>
    </source>
</reference>
<dbReference type="Pfam" id="PF00512">
    <property type="entry name" value="HisKA"/>
    <property type="match status" value="1"/>
</dbReference>
<evidence type="ECO:0000313" key="4">
    <source>
        <dbReference type="EMBL" id="GAB56539.1"/>
    </source>
</evidence>
<sequence length="77" mass="8667">MNSLQQRVHDIRKPLNTISMQAELIKILSHANDTSLKVEEASNKIIFSAKHCSDLLQDLYEEIECLAAKPSASSKDR</sequence>
<dbReference type="Proteomes" id="UP000053586">
    <property type="component" value="Unassembled WGS sequence"/>
</dbReference>
<dbReference type="SUPFAM" id="SSF47384">
    <property type="entry name" value="Homodimeric domain of signal transducing histidine kinase"/>
    <property type="match status" value="1"/>
</dbReference>
<dbReference type="GO" id="GO:0000155">
    <property type="term" value="F:phosphorelay sensor kinase activity"/>
    <property type="evidence" value="ECO:0007669"/>
    <property type="project" value="InterPro"/>
</dbReference>
<comment type="catalytic activity">
    <reaction evidence="1">
        <text>ATP + protein L-histidine = ADP + protein N-phospho-L-histidine.</text>
        <dbReference type="EC" id="2.7.13.3"/>
    </reaction>
</comment>
<dbReference type="OrthoDB" id="5704732at2"/>
<dbReference type="InterPro" id="IPR003661">
    <property type="entry name" value="HisK_dim/P_dom"/>
</dbReference>
<dbReference type="STRING" id="56804.BAE46_08880"/>
<reference evidence="4 5" key="1">
    <citation type="journal article" date="2012" name="J. Bacteriol.">
        <title>Genome sequence of proteorhodopsin-containing sea ice bacterium Glaciecola punicea ACAM 611T.</title>
        <authorList>
            <person name="Qin Q.-L."/>
            <person name="Xie B.-B."/>
            <person name="Shu Y.-L."/>
            <person name="Rong J.-C."/>
            <person name="Zhao D.-L."/>
            <person name="Zhang X.-Y."/>
            <person name="Chen X.-L."/>
            <person name="Zhou B.-C."/>
            <person name="Zhanga Y.-Z."/>
        </authorList>
    </citation>
    <scope>NUCLEOTIDE SEQUENCE [LARGE SCALE GENOMIC DNA]</scope>
    <source>
        <strain evidence="4 5">ACAM 611</strain>
    </source>
</reference>
<dbReference type="InterPro" id="IPR036097">
    <property type="entry name" value="HisK_dim/P_sf"/>
</dbReference>
<dbReference type="Gene3D" id="1.10.287.130">
    <property type="match status" value="1"/>
</dbReference>